<dbReference type="SUPFAM" id="SSF46785">
    <property type="entry name" value="Winged helix' DNA-binding domain"/>
    <property type="match status" value="1"/>
</dbReference>
<sequence length="240" mass="25710">MPAGRLVGPVENTDDDSSTRDRVARSILTHGPSTAAALGERLSLTPAAIRRHLGVLLEQGQVVGSEQRVYGTRGRGRPAKVFALTDAGRTHFYQAYDELAIAALRQLASAAGPDALTRLAEGRVAAVEQNYHRIRAGRPEATPLEALTEALNADGYVASVKPASTGEQLCQHHCPVAHVAEEFPQLCEIETKVFGRLLGQNVQRLATIAHGHGVCTTNVPDLDKVRPVQGTGQPIDHKEN</sequence>
<dbReference type="PANTHER" id="PTHR30363:SF28">
    <property type="entry name" value="TRANSCRIPTIONAL REGULATORY PROTEIN-RELATED"/>
    <property type="match status" value="1"/>
</dbReference>
<dbReference type="InterPro" id="IPR036388">
    <property type="entry name" value="WH-like_DNA-bd_sf"/>
</dbReference>
<dbReference type="PANTHER" id="PTHR30363">
    <property type="entry name" value="HTH-TYPE TRANSCRIPTIONAL REGULATOR SRLR-RELATED"/>
    <property type="match status" value="1"/>
</dbReference>
<dbReference type="EMBL" id="JBHSUA010000007">
    <property type="protein sequence ID" value="MFC6395699.1"/>
    <property type="molecule type" value="Genomic_DNA"/>
</dbReference>
<comment type="caution">
    <text evidence="2">The sequence shown here is derived from an EMBL/GenBank/DDBJ whole genome shotgun (WGS) entry which is preliminary data.</text>
</comment>
<dbReference type="CDD" id="cd00090">
    <property type="entry name" value="HTH_ARSR"/>
    <property type="match status" value="1"/>
</dbReference>
<dbReference type="InterPro" id="IPR011991">
    <property type="entry name" value="ArsR-like_HTH"/>
</dbReference>
<dbReference type="Gene3D" id="1.10.10.10">
    <property type="entry name" value="Winged helix-like DNA-binding domain superfamily/Winged helix DNA-binding domain"/>
    <property type="match status" value="1"/>
</dbReference>
<evidence type="ECO:0000256" key="1">
    <source>
        <dbReference type="SAM" id="MobiDB-lite"/>
    </source>
</evidence>
<dbReference type="InterPro" id="IPR050313">
    <property type="entry name" value="Carb_Metab_HTH_regulators"/>
</dbReference>
<feature type="region of interest" description="Disordered" evidence="1">
    <location>
        <begin position="1"/>
        <end position="20"/>
    </location>
</feature>
<dbReference type="Proteomes" id="UP001596266">
    <property type="component" value="Unassembled WGS sequence"/>
</dbReference>
<dbReference type="RefSeq" id="WP_386769088.1">
    <property type="nucleotide sequence ID" value="NZ_BAAAKI010000002.1"/>
</dbReference>
<gene>
    <name evidence="2" type="ORF">ACFP57_01640</name>
</gene>
<protein>
    <submittedName>
        <fullName evidence="2">Helix-turn-helix transcriptional regulator</fullName>
    </submittedName>
</protein>
<organism evidence="2 3">
    <name type="scientific">Luteococcus sanguinis</name>
    <dbReference type="NCBI Taxonomy" id="174038"/>
    <lineage>
        <taxon>Bacteria</taxon>
        <taxon>Bacillati</taxon>
        <taxon>Actinomycetota</taxon>
        <taxon>Actinomycetes</taxon>
        <taxon>Propionibacteriales</taxon>
        <taxon>Propionibacteriaceae</taxon>
        <taxon>Luteococcus</taxon>
    </lineage>
</organism>
<proteinExistence type="predicted"/>
<evidence type="ECO:0000313" key="3">
    <source>
        <dbReference type="Proteomes" id="UP001596266"/>
    </source>
</evidence>
<keyword evidence="3" id="KW-1185">Reference proteome</keyword>
<accession>A0ABW1WWV8</accession>
<evidence type="ECO:0000313" key="2">
    <source>
        <dbReference type="EMBL" id="MFC6395699.1"/>
    </source>
</evidence>
<reference evidence="3" key="1">
    <citation type="journal article" date="2019" name="Int. J. Syst. Evol. Microbiol.">
        <title>The Global Catalogue of Microorganisms (GCM) 10K type strain sequencing project: providing services to taxonomists for standard genome sequencing and annotation.</title>
        <authorList>
            <consortium name="The Broad Institute Genomics Platform"/>
            <consortium name="The Broad Institute Genome Sequencing Center for Infectious Disease"/>
            <person name="Wu L."/>
            <person name="Ma J."/>
        </authorList>
    </citation>
    <scope>NUCLEOTIDE SEQUENCE [LARGE SCALE GENOMIC DNA]</scope>
    <source>
        <strain evidence="3">CGMCC 1.15277</strain>
    </source>
</reference>
<name>A0ABW1WWV8_9ACTN</name>
<dbReference type="InterPro" id="IPR036390">
    <property type="entry name" value="WH_DNA-bd_sf"/>
</dbReference>